<evidence type="ECO:0000256" key="1">
    <source>
        <dbReference type="ARBA" id="ARBA00022705"/>
    </source>
</evidence>
<sequence>MEIPWAEKYRPTTFSSIVLNPYNELLFKSMIEQEYIPNMLFFGPPGTGKTTTIINLIRLYQEKKQETNKGLTIHLNASDDRGIDIIRNQIHSFVNSKTFFNNGLKIVILDEVDSMTKNAQQALIYLMNDTYENTRFFLICNYISKIDESLQSLFIKIKFNHLPKQDILTFLKHVSECEKILLTDIQLHYIQELFGSDIRSMINYMQTNQDNLAHFKIIHSDVWEELYQSATPIEKVDEISCDYNMDKKHIIKEYLYYIILHHIDSYDLSSLNTIELAIHTPDINIDYVVHYIFNN</sequence>
<dbReference type="InterPro" id="IPR003593">
    <property type="entry name" value="AAA+_ATPase"/>
</dbReference>
<dbReference type="GO" id="GO:0005524">
    <property type="term" value="F:ATP binding"/>
    <property type="evidence" value="ECO:0007669"/>
    <property type="project" value="UniProtKB-KW"/>
</dbReference>
<evidence type="ECO:0000256" key="3">
    <source>
        <dbReference type="ARBA" id="ARBA00022840"/>
    </source>
</evidence>
<organism evidence="5">
    <name type="scientific">viral metagenome</name>
    <dbReference type="NCBI Taxonomy" id="1070528"/>
    <lineage>
        <taxon>unclassified sequences</taxon>
        <taxon>metagenomes</taxon>
        <taxon>organismal metagenomes</taxon>
    </lineage>
</organism>
<dbReference type="SMART" id="SM00382">
    <property type="entry name" value="AAA"/>
    <property type="match status" value="1"/>
</dbReference>
<dbReference type="PANTHER" id="PTHR11669">
    <property type="entry name" value="REPLICATION FACTOR C / DNA POLYMERASE III GAMMA-TAU SUBUNIT"/>
    <property type="match status" value="1"/>
</dbReference>
<dbReference type="GO" id="GO:0005663">
    <property type="term" value="C:DNA replication factor C complex"/>
    <property type="evidence" value="ECO:0007669"/>
    <property type="project" value="TreeGrafter"/>
</dbReference>
<dbReference type="CDD" id="cd00009">
    <property type="entry name" value="AAA"/>
    <property type="match status" value="1"/>
</dbReference>
<dbReference type="InterPro" id="IPR003959">
    <property type="entry name" value="ATPase_AAA_core"/>
</dbReference>
<dbReference type="InterPro" id="IPR027417">
    <property type="entry name" value="P-loop_NTPase"/>
</dbReference>
<dbReference type="GO" id="GO:0016887">
    <property type="term" value="F:ATP hydrolysis activity"/>
    <property type="evidence" value="ECO:0007669"/>
    <property type="project" value="InterPro"/>
</dbReference>
<name>A0A6C0B874_9ZZZZ</name>
<dbReference type="EMBL" id="MN739097">
    <property type="protein sequence ID" value="QHS88455.1"/>
    <property type="molecule type" value="Genomic_DNA"/>
</dbReference>
<feature type="domain" description="AAA+ ATPase" evidence="4">
    <location>
        <begin position="35"/>
        <end position="164"/>
    </location>
</feature>
<dbReference type="InterPro" id="IPR050238">
    <property type="entry name" value="DNA_Rep/Repair_Clamp_Loader"/>
</dbReference>
<keyword evidence="3" id="KW-0067">ATP-binding</keyword>
<dbReference type="Pfam" id="PF00004">
    <property type="entry name" value="AAA"/>
    <property type="match status" value="1"/>
</dbReference>
<dbReference type="Gene3D" id="3.40.50.300">
    <property type="entry name" value="P-loop containing nucleotide triphosphate hydrolases"/>
    <property type="match status" value="1"/>
</dbReference>
<dbReference type="GO" id="GO:0005634">
    <property type="term" value="C:nucleus"/>
    <property type="evidence" value="ECO:0007669"/>
    <property type="project" value="TreeGrafter"/>
</dbReference>
<dbReference type="GO" id="GO:0006261">
    <property type="term" value="P:DNA-templated DNA replication"/>
    <property type="evidence" value="ECO:0007669"/>
    <property type="project" value="TreeGrafter"/>
</dbReference>
<keyword evidence="1" id="KW-0235">DNA replication</keyword>
<evidence type="ECO:0000259" key="4">
    <source>
        <dbReference type="SMART" id="SM00382"/>
    </source>
</evidence>
<accession>A0A6C0B874</accession>
<protein>
    <recommendedName>
        <fullName evidence="4">AAA+ ATPase domain-containing protein</fullName>
    </recommendedName>
</protein>
<dbReference type="GO" id="GO:0006281">
    <property type="term" value="P:DNA repair"/>
    <property type="evidence" value="ECO:0007669"/>
    <property type="project" value="TreeGrafter"/>
</dbReference>
<keyword evidence="2" id="KW-0547">Nucleotide-binding</keyword>
<dbReference type="AlphaFoldDB" id="A0A6C0B874"/>
<reference evidence="5" key="1">
    <citation type="journal article" date="2020" name="Nature">
        <title>Giant virus diversity and host interactions through global metagenomics.</title>
        <authorList>
            <person name="Schulz F."/>
            <person name="Roux S."/>
            <person name="Paez-Espino D."/>
            <person name="Jungbluth S."/>
            <person name="Walsh D.A."/>
            <person name="Denef V.J."/>
            <person name="McMahon K.D."/>
            <person name="Konstantinidis K.T."/>
            <person name="Eloe-Fadrosh E.A."/>
            <person name="Kyrpides N.C."/>
            <person name="Woyke T."/>
        </authorList>
    </citation>
    <scope>NUCLEOTIDE SEQUENCE</scope>
    <source>
        <strain evidence="5">GVMAG-M-3300010158-55</strain>
    </source>
</reference>
<evidence type="ECO:0000256" key="2">
    <source>
        <dbReference type="ARBA" id="ARBA00022741"/>
    </source>
</evidence>
<dbReference type="SUPFAM" id="SSF52540">
    <property type="entry name" value="P-loop containing nucleoside triphosphate hydrolases"/>
    <property type="match status" value="1"/>
</dbReference>
<evidence type="ECO:0000313" key="5">
    <source>
        <dbReference type="EMBL" id="QHS88455.1"/>
    </source>
</evidence>
<dbReference type="PANTHER" id="PTHR11669:SF20">
    <property type="entry name" value="REPLICATION FACTOR C SUBUNIT 4"/>
    <property type="match status" value="1"/>
</dbReference>
<proteinExistence type="predicted"/>
<dbReference type="GO" id="GO:0003689">
    <property type="term" value="F:DNA clamp loader activity"/>
    <property type="evidence" value="ECO:0007669"/>
    <property type="project" value="TreeGrafter"/>
</dbReference>